<protein>
    <submittedName>
        <fullName evidence="2">Uncharacterized protein</fullName>
    </submittedName>
</protein>
<feature type="non-terminal residue" evidence="2">
    <location>
        <position position="184"/>
    </location>
</feature>
<comment type="caution">
    <text evidence="2">The sequence shown here is derived from an EMBL/GenBank/DDBJ whole genome shotgun (WGS) entry which is preliminary data.</text>
</comment>
<organism evidence="2 3">
    <name type="scientific">Batillaria attramentaria</name>
    <dbReference type="NCBI Taxonomy" id="370345"/>
    <lineage>
        <taxon>Eukaryota</taxon>
        <taxon>Metazoa</taxon>
        <taxon>Spiralia</taxon>
        <taxon>Lophotrochozoa</taxon>
        <taxon>Mollusca</taxon>
        <taxon>Gastropoda</taxon>
        <taxon>Caenogastropoda</taxon>
        <taxon>Sorbeoconcha</taxon>
        <taxon>Cerithioidea</taxon>
        <taxon>Batillariidae</taxon>
        <taxon>Batillaria</taxon>
    </lineage>
</organism>
<evidence type="ECO:0000313" key="3">
    <source>
        <dbReference type="Proteomes" id="UP001519460"/>
    </source>
</evidence>
<evidence type="ECO:0000256" key="1">
    <source>
        <dbReference type="SAM" id="MobiDB-lite"/>
    </source>
</evidence>
<keyword evidence="3" id="KW-1185">Reference proteome</keyword>
<dbReference type="EMBL" id="JACVVK020000244">
    <property type="protein sequence ID" value="KAK7482482.1"/>
    <property type="molecule type" value="Genomic_DNA"/>
</dbReference>
<sequence length="184" mass="20009">MGMTEEEKFTDSASCREYWACAFSPSQSKPSSTSPSRSALISLPWWQLARACRPAILQYPVPVVETTDSAVCSAVIVELCPLTEFNGSSHTVSASQSGSWGSRLPGYGQTHGWHTASCRAVSIIAKRASIKLYEHERDLSGGRPCPTKQTVGHQESEGRRPGCNPCILSNRRPGMGTKTAYSRE</sequence>
<dbReference type="Proteomes" id="UP001519460">
    <property type="component" value="Unassembled WGS sequence"/>
</dbReference>
<proteinExistence type="predicted"/>
<accession>A0ABD0K4V3</accession>
<feature type="region of interest" description="Disordered" evidence="1">
    <location>
        <begin position="141"/>
        <end position="184"/>
    </location>
</feature>
<gene>
    <name evidence="2" type="ORF">BaRGS_00026299</name>
</gene>
<dbReference type="AlphaFoldDB" id="A0ABD0K4V3"/>
<reference evidence="2 3" key="1">
    <citation type="journal article" date="2023" name="Sci. Data">
        <title>Genome assembly of the Korean intertidal mud-creeper Batillaria attramentaria.</title>
        <authorList>
            <person name="Patra A.K."/>
            <person name="Ho P.T."/>
            <person name="Jun S."/>
            <person name="Lee S.J."/>
            <person name="Kim Y."/>
            <person name="Won Y.J."/>
        </authorList>
    </citation>
    <scope>NUCLEOTIDE SEQUENCE [LARGE SCALE GENOMIC DNA]</scope>
    <source>
        <strain evidence="2">Wonlab-2016</strain>
    </source>
</reference>
<evidence type="ECO:0000313" key="2">
    <source>
        <dbReference type="EMBL" id="KAK7482482.1"/>
    </source>
</evidence>
<name>A0ABD0K4V3_9CAEN</name>